<dbReference type="EMBL" id="JAUJEA010000002">
    <property type="protein sequence ID" value="MDN5201050.1"/>
    <property type="molecule type" value="Genomic_DNA"/>
</dbReference>
<dbReference type="Pfam" id="PF14054">
    <property type="entry name" value="DUF4249"/>
    <property type="match status" value="1"/>
</dbReference>
<dbReference type="InterPro" id="IPR025345">
    <property type="entry name" value="DUF4249"/>
</dbReference>
<comment type="caution">
    <text evidence="1">The sequence shown here is derived from an EMBL/GenBank/DDBJ whole genome shotgun (WGS) entry which is preliminary data.</text>
</comment>
<accession>A0ABT8KK10</accession>
<sequence>MKYKEMTSTINKTKRLILKLTVLSLLSIHFGCEDEITPNLDDAPSVMVVDAWLTNQEGPQTIRLTMSQPYFNNSQLVGVQNAVVSVIDNENNEFTFAEQENGEYVWQPFNGEALGEIGNAFTLRVEHDGETYEASSVMNRVPPIDSVTFTFEEAEFGFPDRYSASFWARDPEGLGDTYWIKTYKNGEFLSKPSELVIAFDAGFRGGNTDGLIFIPPIREAINPLDEDGDGGFLAPYANNDSVYVELHSITEEAYQFLTEVQIQTNRPGGFAELFSQPLSNVPSNIRNMTTGSNKKVVGFFNVAAVSGNGTRLDTSQISRN</sequence>
<dbReference type="Proteomes" id="UP001172082">
    <property type="component" value="Unassembled WGS sequence"/>
</dbReference>
<evidence type="ECO:0000313" key="1">
    <source>
        <dbReference type="EMBL" id="MDN5201050.1"/>
    </source>
</evidence>
<gene>
    <name evidence="1" type="ORF">QQ008_06750</name>
</gene>
<protein>
    <submittedName>
        <fullName evidence="1">DUF4249 domain-containing protein</fullName>
    </submittedName>
</protein>
<reference evidence="1" key="1">
    <citation type="submission" date="2023-06" db="EMBL/GenBank/DDBJ databases">
        <title>Genomic of Parafulvivirga corallium.</title>
        <authorList>
            <person name="Wang G."/>
        </authorList>
    </citation>
    <scope>NUCLEOTIDE SEQUENCE</scope>
    <source>
        <strain evidence="1">BMA10</strain>
    </source>
</reference>
<evidence type="ECO:0000313" key="2">
    <source>
        <dbReference type="Proteomes" id="UP001172082"/>
    </source>
</evidence>
<organism evidence="1 2">
    <name type="scientific">Splendidivirga corallicola</name>
    <dbReference type="NCBI Taxonomy" id="3051826"/>
    <lineage>
        <taxon>Bacteria</taxon>
        <taxon>Pseudomonadati</taxon>
        <taxon>Bacteroidota</taxon>
        <taxon>Cytophagia</taxon>
        <taxon>Cytophagales</taxon>
        <taxon>Splendidivirgaceae</taxon>
        <taxon>Splendidivirga</taxon>
    </lineage>
</organism>
<dbReference type="RefSeq" id="WP_346751078.1">
    <property type="nucleotide sequence ID" value="NZ_JAUJEA010000002.1"/>
</dbReference>
<proteinExistence type="predicted"/>
<keyword evidence="2" id="KW-1185">Reference proteome</keyword>
<name>A0ABT8KK10_9BACT</name>